<dbReference type="PROSITE" id="PS51140">
    <property type="entry name" value="CUE"/>
    <property type="match status" value="1"/>
</dbReference>
<gene>
    <name evidence="3" type="ORF">K452DRAFT_284943</name>
</gene>
<feature type="compositionally biased region" description="Basic and acidic residues" evidence="1">
    <location>
        <begin position="630"/>
        <end position="646"/>
    </location>
</feature>
<feature type="region of interest" description="Disordered" evidence="1">
    <location>
        <begin position="464"/>
        <end position="492"/>
    </location>
</feature>
<sequence>MTLPPLAPFPPAALRRDIQPQEWEEFLDAYITLAQLYLQLSPKEFPSAASDDGSLVAFLTSYFHEAAGPAGNELHFHSEKALGLRKQCFLLSHRLLSGDHVPSNLLQWTFLADFSHVFIRSERLKELLGSLSQRKSDEIESSLQKLKTSLTKTLDSNDPTAADNDLKRLAPLLHTSPDVGAFFVAGSDFLDSLCAGYTKATPEFRPKIVAVAHLGLISLTKGEKPNWSSLSDILYSLKSNAEANSGQSLLSDLVTNTPLLARIRDTGASDEGTRAKKLAESLTSFRHSSLARPKRLVRRKVDKGKSRATGDGYGHDAEFGEVHVHRMSLITQVQDLFPHLGSAFIVKLLNEYNDDVEQVTAHLLDDSLPAHLSGLDRSEQLDLRTHETPLDIASHLVPRSTPPPQRRNVYDNDELDQLTVDASRLHIGRKNEKLTADAILSDKGAAPNKASILSALATFDADDDERDDTYDVEDVGGTVDNAEPDEDADARDRNDEALFRAYSMSKGAFGRDAATRRSKAREALRSETGMTDEAIEGWAVMLARDPRKLRRLEAKFSTFTGQQTELESTKWRESPAGSGEDSEGGPAGRGGGRGGGFRGGRGRGGGGGGGGGGRGRGRGRGGSASVAGPSDDKDTQAQRQRKEANKGSRANHNRRDQRARKMARGGFPG</sequence>
<dbReference type="GeneID" id="54297531"/>
<dbReference type="SUPFAM" id="SSF46934">
    <property type="entry name" value="UBA-like"/>
    <property type="match status" value="1"/>
</dbReference>
<dbReference type="InterPro" id="IPR052586">
    <property type="entry name" value="ASCC2"/>
</dbReference>
<feature type="compositionally biased region" description="Acidic residues" evidence="1">
    <location>
        <begin position="464"/>
        <end position="474"/>
    </location>
</feature>
<reference evidence="3" key="1">
    <citation type="journal article" date="2020" name="Stud. Mycol.">
        <title>101 Dothideomycetes genomes: a test case for predicting lifestyles and emergence of pathogens.</title>
        <authorList>
            <person name="Haridas S."/>
            <person name="Albert R."/>
            <person name="Binder M."/>
            <person name="Bloem J."/>
            <person name="Labutti K."/>
            <person name="Salamov A."/>
            <person name="Andreopoulos B."/>
            <person name="Baker S."/>
            <person name="Barry K."/>
            <person name="Bills G."/>
            <person name="Bluhm B."/>
            <person name="Cannon C."/>
            <person name="Castanera R."/>
            <person name="Culley D."/>
            <person name="Daum C."/>
            <person name="Ezra D."/>
            <person name="Gonzalez J."/>
            <person name="Henrissat B."/>
            <person name="Kuo A."/>
            <person name="Liang C."/>
            <person name="Lipzen A."/>
            <person name="Lutzoni F."/>
            <person name="Magnuson J."/>
            <person name="Mondo S."/>
            <person name="Nolan M."/>
            <person name="Ohm R."/>
            <person name="Pangilinan J."/>
            <person name="Park H.-J."/>
            <person name="Ramirez L."/>
            <person name="Alfaro M."/>
            <person name="Sun H."/>
            <person name="Tritt A."/>
            <person name="Yoshinaga Y."/>
            <person name="Zwiers L.-H."/>
            <person name="Turgeon B."/>
            <person name="Goodwin S."/>
            <person name="Spatafora J."/>
            <person name="Crous P."/>
            <person name="Grigoriev I."/>
        </authorList>
    </citation>
    <scope>NUCLEOTIDE SEQUENCE</scope>
    <source>
        <strain evidence="3">CBS 121167</strain>
    </source>
</reference>
<dbReference type="EMBL" id="ML995479">
    <property type="protein sequence ID" value="KAF2144616.1"/>
    <property type="molecule type" value="Genomic_DNA"/>
</dbReference>
<dbReference type="GO" id="GO:0043130">
    <property type="term" value="F:ubiquitin binding"/>
    <property type="evidence" value="ECO:0007669"/>
    <property type="project" value="InterPro"/>
</dbReference>
<dbReference type="AlphaFoldDB" id="A0A6A6BKQ2"/>
<dbReference type="InterPro" id="IPR041800">
    <property type="entry name" value="ASCC2_CUE"/>
</dbReference>
<dbReference type="InterPro" id="IPR003892">
    <property type="entry name" value="CUE"/>
</dbReference>
<proteinExistence type="predicted"/>
<feature type="compositionally biased region" description="Gly residues" evidence="1">
    <location>
        <begin position="585"/>
        <end position="614"/>
    </location>
</feature>
<organism evidence="3 4">
    <name type="scientific">Aplosporella prunicola CBS 121167</name>
    <dbReference type="NCBI Taxonomy" id="1176127"/>
    <lineage>
        <taxon>Eukaryota</taxon>
        <taxon>Fungi</taxon>
        <taxon>Dikarya</taxon>
        <taxon>Ascomycota</taxon>
        <taxon>Pezizomycotina</taxon>
        <taxon>Dothideomycetes</taxon>
        <taxon>Dothideomycetes incertae sedis</taxon>
        <taxon>Botryosphaeriales</taxon>
        <taxon>Aplosporellaceae</taxon>
        <taxon>Aplosporella</taxon>
    </lineage>
</organism>
<feature type="region of interest" description="Disordered" evidence="1">
    <location>
        <begin position="560"/>
        <end position="669"/>
    </location>
</feature>
<dbReference type="PANTHER" id="PTHR21494:SF0">
    <property type="entry name" value="ACTIVATING SIGNAL COINTEGRATOR 1 COMPLEX SUBUNIT 2"/>
    <property type="match status" value="1"/>
</dbReference>
<feature type="domain" description="CUE" evidence="2">
    <location>
        <begin position="325"/>
        <end position="368"/>
    </location>
</feature>
<keyword evidence="4" id="KW-1185">Reference proteome</keyword>
<accession>A0A6A6BKQ2</accession>
<dbReference type="Proteomes" id="UP000799438">
    <property type="component" value="Unassembled WGS sequence"/>
</dbReference>
<evidence type="ECO:0000313" key="3">
    <source>
        <dbReference type="EMBL" id="KAF2144616.1"/>
    </source>
</evidence>
<feature type="compositionally biased region" description="Basic residues" evidence="1">
    <location>
        <begin position="649"/>
        <end position="663"/>
    </location>
</feature>
<dbReference type="Gene3D" id="1.10.8.10">
    <property type="entry name" value="DNA helicase RuvA subunit, C-terminal domain"/>
    <property type="match status" value="1"/>
</dbReference>
<dbReference type="OrthoDB" id="5577209at2759"/>
<name>A0A6A6BKQ2_9PEZI</name>
<evidence type="ECO:0000256" key="1">
    <source>
        <dbReference type="SAM" id="MobiDB-lite"/>
    </source>
</evidence>
<dbReference type="SMART" id="SM00546">
    <property type="entry name" value="CUE"/>
    <property type="match status" value="1"/>
</dbReference>
<dbReference type="RefSeq" id="XP_033400328.1">
    <property type="nucleotide sequence ID" value="XM_033540035.1"/>
</dbReference>
<dbReference type="InterPro" id="IPR009060">
    <property type="entry name" value="UBA-like_sf"/>
</dbReference>
<protein>
    <recommendedName>
        <fullName evidence="2">CUE domain-containing protein</fullName>
    </recommendedName>
</protein>
<dbReference type="CDD" id="cd14364">
    <property type="entry name" value="CUE_ASCC2"/>
    <property type="match status" value="1"/>
</dbReference>
<dbReference type="Pfam" id="PF02845">
    <property type="entry name" value="CUE"/>
    <property type="match status" value="1"/>
</dbReference>
<evidence type="ECO:0000313" key="4">
    <source>
        <dbReference type="Proteomes" id="UP000799438"/>
    </source>
</evidence>
<dbReference type="PANTHER" id="PTHR21494">
    <property type="entry name" value="ACTIVATING SIGNAL COINTEGRATOR 1 COMPLEX SUBUNIT 2 ASC-1 COMPLEX SUBUNIT P100"/>
    <property type="match status" value="1"/>
</dbReference>
<evidence type="ECO:0000259" key="2">
    <source>
        <dbReference type="PROSITE" id="PS51140"/>
    </source>
</evidence>